<evidence type="ECO:0000313" key="3">
    <source>
        <dbReference type="Proteomes" id="UP000078550"/>
    </source>
</evidence>
<organism evidence="2 3">
    <name type="scientific">Plasmodium ovale wallikeri</name>
    <dbReference type="NCBI Taxonomy" id="864142"/>
    <lineage>
        <taxon>Eukaryota</taxon>
        <taxon>Sar</taxon>
        <taxon>Alveolata</taxon>
        <taxon>Apicomplexa</taxon>
        <taxon>Aconoidasida</taxon>
        <taxon>Haemosporida</taxon>
        <taxon>Plasmodiidae</taxon>
        <taxon>Plasmodium</taxon>
        <taxon>Plasmodium (Plasmodium)</taxon>
    </lineage>
</organism>
<keyword evidence="4" id="KW-1185">Reference proteome</keyword>
<dbReference type="EMBL" id="FLRE01000015">
    <property type="protein sequence ID" value="SBT31337.1"/>
    <property type="molecule type" value="Genomic_DNA"/>
</dbReference>
<evidence type="ECO:0000313" key="2">
    <source>
        <dbReference type="EMBL" id="SBT31337.1"/>
    </source>
</evidence>
<gene>
    <name evidence="1" type="ORF">POVWA1_003480</name>
    <name evidence="2" type="ORF">POVWA2_003630</name>
</gene>
<evidence type="ECO:0000313" key="4">
    <source>
        <dbReference type="Proteomes" id="UP000078555"/>
    </source>
</evidence>
<reference evidence="3 4" key="1">
    <citation type="submission" date="2016-05" db="EMBL/GenBank/DDBJ databases">
        <authorList>
            <person name="Naeem Raeece"/>
        </authorList>
    </citation>
    <scope>NUCLEOTIDE SEQUENCE [LARGE SCALE GENOMIC DNA]</scope>
</reference>
<name>A0A1A8YJ14_PLAOA</name>
<dbReference type="EMBL" id="FLRD01000008">
    <property type="protein sequence ID" value="SBT30710.1"/>
    <property type="molecule type" value="Genomic_DNA"/>
</dbReference>
<accession>A0A1A8YJ14</accession>
<reference evidence="2" key="2">
    <citation type="submission" date="2016-05" db="EMBL/GenBank/DDBJ databases">
        <authorList>
            <person name="Lavstsen T."/>
            <person name="Jespersen J.S."/>
        </authorList>
    </citation>
    <scope>NUCLEOTIDE SEQUENCE [LARGE SCALE GENOMIC DNA]</scope>
</reference>
<proteinExistence type="predicted"/>
<dbReference type="AlphaFoldDB" id="A0A1A8YJ14"/>
<sequence>MFILVSSIGVYLYVNNLEGNFPKKRHDLSKGGALNRSCAHHLREHSRKRKQFDVAKFRRATCEVVDSTG</sequence>
<dbReference type="Proteomes" id="UP000078550">
    <property type="component" value="Unassembled WGS sequence"/>
</dbReference>
<protein>
    <submittedName>
        <fullName evidence="2">Uncharacterized protein</fullName>
    </submittedName>
</protein>
<evidence type="ECO:0000313" key="1">
    <source>
        <dbReference type="EMBL" id="SBT30710.1"/>
    </source>
</evidence>
<dbReference type="Proteomes" id="UP000078555">
    <property type="component" value="Unassembled WGS sequence"/>
</dbReference>